<feature type="region of interest" description="Disordered" evidence="1">
    <location>
        <begin position="14"/>
        <end position="119"/>
    </location>
</feature>
<evidence type="ECO:0000313" key="2">
    <source>
        <dbReference type="EMBL" id="KAF9531613.1"/>
    </source>
</evidence>
<protein>
    <submittedName>
        <fullName evidence="2">Uncharacterized protein</fullName>
    </submittedName>
</protein>
<gene>
    <name evidence="2" type="ORF">CPB83DRAFT_77719</name>
</gene>
<organism evidence="2 3">
    <name type="scientific">Crepidotus variabilis</name>
    <dbReference type="NCBI Taxonomy" id="179855"/>
    <lineage>
        <taxon>Eukaryota</taxon>
        <taxon>Fungi</taxon>
        <taxon>Dikarya</taxon>
        <taxon>Basidiomycota</taxon>
        <taxon>Agaricomycotina</taxon>
        <taxon>Agaricomycetes</taxon>
        <taxon>Agaricomycetidae</taxon>
        <taxon>Agaricales</taxon>
        <taxon>Agaricineae</taxon>
        <taxon>Crepidotaceae</taxon>
        <taxon>Crepidotus</taxon>
    </lineage>
</organism>
<evidence type="ECO:0000313" key="3">
    <source>
        <dbReference type="Proteomes" id="UP000807306"/>
    </source>
</evidence>
<feature type="compositionally biased region" description="Polar residues" evidence="1">
    <location>
        <begin position="473"/>
        <end position="489"/>
    </location>
</feature>
<name>A0A9P6EMK1_9AGAR</name>
<dbReference type="AlphaFoldDB" id="A0A9P6EMK1"/>
<accession>A0A9P6EMK1</accession>
<comment type="caution">
    <text evidence="2">The sequence shown here is derived from an EMBL/GenBank/DDBJ whole genome shotgun (WGS) entry which is preliminary data.</text>
</comment>
<dbReference type="EMBL" id="MU157834">
    <property type="protein sequence ID" value="KAF9531613.1"/>
    <property type="molecule type" value="Genomic_DNA"/>
</dbReference>
<sequence>MGWLTFFSNVSQAKINTLPEGSTSKSSEEAHKPTEVTAKPSEPERVEETSTTDNLTEPEARSAKPGRRISFQSLPFARKHPAEHKPVLTAAEEHHKREQALKSAEAHSAKEKVSRSDKKAKKTALAVRVMIVGPSASAPRVTPTVVKPQLSKIKSQLMQPNSANRLIAQLRRLPAQESDSSTSERGGPIHAVCLEHTDAEEETLHFAKLTQKPETAEEATEAFALPGIGSAPIDQLTDLLKDMNVIDLIKSPDFGLGQPGDGSGILSGAVPTAETVINGVKQITPQLMALGFATGKALAPDHTGIYPPTDRMSVLTYWWGLELLLPPPSIAFLSNVSSVTGSVMNFLTAAALVNNGIREILPFIRYISQYIDFEFNSIKKVDQGDGAVCAATWIMPAAMVPRAWDFPVRPPSNDPTTPTPETGVGKSEEVKVPPIRGPGILIPPNQLPDTELPSSLLGIVASESKSPSPPPTATVTISPPITNPVSSPA</sequence>
<reference evidence="2" key="1">
    <citation type="submission" date="2020-11" db="EMBL/GenBank/DDBJ databases">
        <authorList>
            <consortium name="DOE Joint Genome Institute"/>
            <person name="Ahrendt S."/>
            <person name="Riley R."/>
            <person name="Andreopoulos W."/>
            <person name="Labutti K."/>
            <person name="Pangilinan J."/>
            <person name="Ruiz-Duenas F.J."/>
            <person name="Barrasa J.M."/>
            <person name="Sanchez-Garcia M."/>
            <person name="Camarero S."/>
            <person name="Miyauchi S."/>
            <person name="Serrano A."/>
            <person name="Linde D."/>
            <person name="Babiker R."/>
            <person name="Drula E."/>
            <person name="Ayuso-Fernandez I."/>
            <person name="Pacheco R."/>
            <person name="Padilla G."/>
            <person name="Ferreira P."/>
            <person name="Barriuso J."/>
            <person name="Kellner H."/>
            <person name="Castanera R."/>
            <person name="Alfaro M."/>
            <person name="Ramirez L."/>
            <person name="Pisabarro A.G."/>
            <person name="Kuo A."/>
            <person name="Tritt A."/>
            <person name="Lipzen A."/>
            <person name="He G."/>
            <person name="Yan M."/>
            <person name="Ng V."/>
            <person name="Cullen D."/>
            <person name="Martin F."/>
            <person name="Rosso M.-N."/>
            <person name="Henrissat B."/>
            <person name="Hibbett D."/>
            <person name="Martinez A.T."/>
            <person name="Grigoriev I.V."/>
        </authorList>
    </citation>
    <scope>NUCLEOTIDE SEQUENCE</scope>
    <source>
        <strain evidence="2">CBS 506.95</strain>
    </source>
</reference>
<dbReference type="Proteomes" id="UP000807306">
    <property type="component" value="Unassembled WGS sequence"/>
</dbReference>
<keyword evidence="3" id="KW-1185">Reference proteome</keyword>
<evidence type="ECO:0000256" key="1">
    <source>
        <dbReference type="SAM" id="MobiDB-lite"/>
    </source>
</evidence>
<feature type="region of interest" description="Disordered" evidence="1">
    <location>
        <begin position="409"/>
        <end position="430"/>
    </location>
</feature>
<proteinExistence type="predicted"/>
<feature type="compositionally biased region" description="Basic and acidic residues" evidence="1">
    <location>
        <begin position="83"/>
        <end position="117"/>
    </location>
</feature>
<feature type="region of interest" description="Disordered" evidence="1">
    <location>
        <begin position="459"/>
        <end position="489"/>
    </location>
</feature>
<dbReference type="OrthoDB" id="2434934at2759"/>
<feature type="compositionally biased region" description="Polar residues" evidence="1">
    <location>
        <begin position="14"/>
        <end position="25"/>
    </location>
</feature>